<gene>
    <name evidence="2" type="ORF">F900_00141</name>
</gene>
<dbReference type="STRING" id="1217705.F900_00141"/>
<dbReference type="RefSeq" id="WP_005214275.1">
    <property type="nucleotide sequence ID" value="NZ_KB850088.1"/>
</dbReference>
<dbReference type="HOGENOM" id="CLU_1451528_0_0_6"/>
<dbReference type="AlphaFoldDB" id="N9M7T5"/>
<feature type="transmembrane region" description="Helical" evidence="1">
    <location>
        <begin position="65"/>
        <end position="83"/>
    </location>
</feature>
<name>N9M7T5_9GAMM</name>
<dbReference type="EMBL" id="APRP01000003">
    <property type="protein sequence ID" value="ENX04568.1"/>
    <property type="molecule type" value="Genomic_DNA"/>
</dbReference>
<evidence type="ECO:0000313" key="2">
    <source>
        <dbReference type="EMBL" id="ENX04568.1"/>
    </source>
</evidence>
<protein>
    <recommendedName>
        <fullName evidence="4">YcxB-like protein domain-containing protein</fullName>
    </recommendedName>
</protein>
<accession>N9M7T5</accession>
<evidence type="ECO:0008006" key="4">
    <source>
        <dbReference type="Google" id="ProtNLM"/>
    </source>
</evidence>
<feature type="transmembrane region" description="Helical" evidence="1">
    <location>
        <begin position="41"/>
        <end position="59"/>
    </location>
</feature>
<organism evidence="2 3">
    <name type="scientific">Acinetobacter modestus</name>
    <dbReference type="NCBI Taxonomy" id="1776740"/>
    <lineage>
        <taxon>Bacteria</taxon>
        <taxon>Pseudomonadati</taxon>
        <taxon>Pseudomonadota</taxon>
        <taxon>Gammaproteobacteria</taxon>
        <taxon>Moraxellales</taxon>
        <taxon>Moraxellaceae</taxon>
        <taxon>Acinetobacter</taxon>
    </lineage>
</organism>
<dbReference type="Proteomes" id="UP000013248">
    <property type="component" value="Unassembled WGS sequence"/>
</dbReference>
<dbReference type="PATRIC" id="fig|1217705.3.peg.130"/>
<evidence type="ECO:0000313" key="3">
    <source>
        <dbReference type="Proteomes" id="UP000013248"/>
    </source>
</evidence>
<dbReference type="eggNOG" id="ENOG5031UP9">
    <property type="taxonomic scope" value="Bacteria"/>
</dbReference>
<sequence>MTAKTLYAYTLQPVPYEVSEAEQRQAQLMIWRSTNKFSKKAWMIMIALVVLSLVSAGLIKYYSTYSTVLCWVVIIAVILFYLVKKFGFEWYAKRQISQMPVQEIKSIRLGVQPHGIAMLQKVGLQDASMTVSWKDIYEWYDLSDFILVNFKVKLPKGKGEQQQGAYILPKRMDSKNFSFNTVRKHLNEVVGAPKSI</sequence>
<reference evidence="2 3" key="1">
    <citation type="submission" date="2013-02" db="EMBL/GenBank/DDBJ databases">
        <title>The Genome Sequence of Acinetobacter sp. ANC 3862.</title>
        <authorList>
            <consortium name="The Broad Institute Genome Sequencing Platform"/>
            <consortium name="The Broad Institute Genome Sequencing Center for Infectious Disease"/>
            <person name="Cerqueira G."/>
            <person name="Feldgarden M."/>
            <person name="Courvalin P."/>
            <person name="Perichon B."/>
            <person name="Grillot-Courvalin C."/>
            <person name="Clermont D."/>
            <person name="Rocha E."/>
            <person name="Yoon E.-J."/>
            <person name="Nemec A."/>
            <person name="Walker B."/>
            <person name="Young S.K."/>
            <person name="Zeng Q."/>
            <person name="Gargeya S."/>
            <person name="Fitzgerald M."/>
            <person name="Haas B."/>
            <person name="Abouelleil A."/>
            <person name="Alvarado L."/>
            <person name="Arachchi H.M."/>
            <person name="Berlin A.M."/>
            <person name="Chapman S.B."/>
            <person name="Dewar J."/>
            <person name="Goldberg J."/>
            <person name="Griggs A."/>
            <person name="Gujja S."/>
            <person name="Hansen M."/>
            <person name="Howarth C."/>
            <person name="Imamovic A."/>
            <person name="Larimer J."/>
            <person name="McCowan C."/>
            <person name="Murphy C."/>
            <person name="Neiman D."/>
            <person name="Pearson M."/>
            <person name="Priest M."/>
            <person name="Roberts A."/>
            <person name="Saif S."/>
            <person name="Shea T."/>
            <person name="Sisk P."/>
            <person name="Sykes S."/>
            <person name="Wortman J."/>
            <person name="Nusbaum C."/>
            <person name="Birren B."/>
        </authorList>
    </citation>
    <scope>NUCLEOTIDE SEQUENCE [LARGE SCALE GENOMIC DNA]</scope>
    <source>
        <strain evidence="2 3">ANC 3862</strain>
    </source>
</reference>
<comment type="caution">
    <text evidence="2">The sequence shown here is derived from an EMBL/GenBank/DDBJ whole genome shotgun (WGS) entry which is preliminary data.</text>
</comment>
<proteinExistence type="predicted"/>
<keyword evidence="1" id="KW-0812">Transmembrane</keyword>
<keyword evidence="1" id="KW-1133">Transmembrane helix</keyword>
<keyword evidence="1" id="KW-0472">Membrane</keyword>
<evidence type="ECO:0000256" key="1">
    <source>
        <dbReference type="SAM" id="Phobius"/>
    </source>
</evidence>